<name>A0A1I4LK61_ENTMU</name>
<sequence>MRRALFPGSFDPLTMGHLDTIERAAKLFDEVIIGIFINTSKKTLFTAEERLELITQAVAHLENVRVIHQETQLTVTTAKELGVQALVRGVRSFKDFEYERDIAQMNHHLSHELETVLFMAKPEYSHISSSMLKEVLYFGGDVSTYLPTVINEALARKRESDAE</sequence>
<dbReference type="Proteomes" id="UP000321175">
    <property type="component" value="Unassembled WGS sequence"/>
</dbReference>
<evidence type="ECO:0000256" key="9">
    <source>
        <dbReference type="HAMAP-Rule" id="MF_00151"/>
    </source>
</evidence>
<keyword evidence="1 9" id="KW-0963">Cytoplasm</keyword>
<proteinExistence type="inferred from homology"/>
<evidence type="ECO:0000313" key="13">
    <source>
        <dbReference type="Proteomes" id="UP000195024"/>
    </source>
</evidence>
<dbReference type="PANTHER" id="PTHR21342">
    <property type="entry name" value="PHOSPHOPANTETHEINE ADENYLYLTRANSFERASE"/>
    <property type="match status" value="1"/>
</dbReference>
<feature type="binding site" evidence="9">
    <location>
        <position position="9"/>
    </location>
    <ligand>
        <name>substrate</name>
    </ligand>
</feature>
<dbReference type="InterPro" id="IPR001980">
    <property type="entry name" value="PPAT"/>
</dbReference>
<dbReference type="InterPro" id="IPR014729">
    <property type="entry name" value="Rossmann-like_a/b/a_fold"/>
</dbReference>
<feature type="binding site" evidence="9">
    <location>
        <begin position="124"/>
        <end position="130"/>
    </location>
    <ligand>
        <name>ATP</name>
        <dbReference type="ChEBI" id="CHEBI:30616"/>
    </ligand>
</feature>
<dbReference type="SUPFAM" id="SSF52374">
    <property type="entry name" value="Nucleotidylyl transferase"/>
    <property type="match status" value="1"/>
</dbReference>
<feature type="binding site" evidence="9">
    <location>
        <begin position="9"/>
        <end position="10"/>
    </location>
    <ligand>
        <name>ATP</name>
        <dbReference type="ChEBI" id="CHEBI:30616"/>
    </ligand>
</feature>
<comment type="similarity">
    <text evidence="9">Belongs to the bacterial CoaD family.</text>
</comment>
<dbReference type="EMBL" id="NGMS01000001">
    <property type="protein sequence ID" value="OTP27088.1"/>
    <property type="molecule type" value="Genomic_DNA"/>
</dbReference>
<evidence type="ECO:0000259" key="10">
    <source>
        <dbReference type="Pfam" id="PF01467"/>
    </source>
</evidence>
<comment type="pathway">
    <text evidence="9">Cofactor biosynthesis; coenzyme A biosynthesis; CoA from (R)-pantothenate: step 4/5.</text>
</comment>
<evidence type="ECO:0000256" key="8">
    <source>
        <dbReference type="ARBA" id="ARBA00029346"/>
    </source>
</evidence>
<evidence type="ECO:0000313" key="14">
    <source>
        <dbReference type="Proteomes" id="UP000321175"/>
    </source>
</evidence>
<feature type="domain" description="Cytidyltransferase-like" evidence="10">
    <location>
        <begin position="5"/>
        <end position="134"/>
    </location>
</feature>
<dbReference type="AlphaFoldDB" id="A0A1I4LK61"/>
<keyword evidence="6 9" id="KW-0460">Magnesium</keyword>
<dbReference type="PANTHER" id="PTHR21342:SF1">
    <property type="entry name" value="PHOSPHOPANTETHEINE ADENYLYLTRANSFERASE"/>
    <property type="match status" value="1"/>
</dbReference>
<comment type="caution">
    <text evidence="12">The sequence shown here is derived from an EMBL/GenBank/DDBJ whole genome shotgun (WGS) entry which is preliminary data.</text>
</comment>
<dbReference type="RefSeq" id="WP_071867116.1">
    <property type="nucleotide sequence ID" value="NZ_BJWA01000002.1"/>
</dbReference>
<dbReference type="GO" id="GO:0004595">
    <property type="term" value="F:pantetheine-phosphate adenylyltransferase activity"/>
    <property type="evidence" value="ECO:0007669"/>
    <property type="project" value="UniProtKB-UniRule"/>
</dbReference>
<keyword evidence="2 9" id="KW-0808">Transferase</keyword>
<keyword evidence="5 9" id="KW-0067">ATP-binding</keyword>
<keyword evidence="14" id="KW-1185">Reference proteome</keyword>
<comment type="subcellular location">
    <subcellularLocation>
        <location evidence="9">Cytoplasm</location>
    </subcellularLocation>
</comment>
<dbReference type="Proteomes" id="UP000195024">
    <property type="component" value="Unassembled WGS sequence"/>
</dbReference>
<feature type="binding site" evidence="9">
    <location>
        <position position="41"/>
    </location>
    <ligand>
        <name>substrate</name>
    </ligand>
</feature>
<organism evidence="12 13">
    <name type="scientific">Enterococcus mundtii</name>
    <dbReference type="NCBI Taxonomy" id="53346"/>
    <lineage>
        <taxon>Bacteria</taxon>
        <taxon>Bacillati</taxon>
        <taxon>Bacillota</taxon>
        <taxon>Bacilli</taxon>
        <taxon>Lactobacillales</taxon>
        <taxon>Enterococcaceae</taxon>
        <taxon>Enterococcus</taxon>
    </lineage>
</organism>
<comment type="function">
    <text evidence="9">Reversibly transfers an adenylyl group from ATP to 4'-phosphopantetheine, yielding dephospho-CoA (dPCoA) and pyrophosphate.</text>
</comment>
<dbReference type="GO" id="GO:0005524">
    <property type="term" value="F:ATP binding"/>
    <property type="evidence" value="ECO:0007669"/>
    <property type="project" value="UniProtKB-KW"/>
</dbReference>
<reference evidence="11 14" key="2">
    <citation type="submission" date="2019-07" db="EMBL/GenBank/DDBJ databases">
        <title>Whole genome shotgun sequence of Enterococcus mundtii NBRC 100490.</title>
        <authorList>
            <person name="Hosoyama A."/>
            <person name="Uohara A."/>
            <person name="Ohji S."/>
            <person name="Ichikawa N."/>
        </authorList>
    </citation>
    <scope>NUCLEOTIDE SEQUENCE [LARGE SCALE GENOMIC DNA]</scope>
    <source>
        <strain evidence="11 14">NBRC 100490</strain>
    </source>
</reference>
<evidence type="ECO:0000256" key="3">
    <source>
        <dbReference type="ARBA" id="ARBA00022695"/>
    </source>
</evidence>
<feature type="binding site" evidence="9">
    <location>
        <position position="88"/>
    </location>
    <ligand>
        <name>substrate</name>
    </ligand>
</feature>
<accession>A0A1I4LK61</accession>
<dbReference type="EC" id="2.7.7.3" evidence="9"/>
<dbReference type="Gene3D" id="3.40.50.620">
    <property type="entry name" value="HUPs"/>
    <property type="match status" value="1"/>
</dbReference>
<keyword evidence="3 9" id="KW-0548">Nucleotidyltransferase</keyword>
<evidence type="ECO:0000256" key="7">
    <source>
        <dbReference type="ARBA" id="ARBA00022993"/>
    </source>
</evidence>
<comment type="catalytic activity">
    <reaction evidence="8 9">
        <text>(R)-4'-phosphopantetheine + ATP + H(+) = 3'-dephospho-CoA + diphosphate</text>
        <dbReference type="Rhea" id="RHEA:19801"/>
        <dbReference type="ChEBI" id="CHEBI:15378"/>
        <dbReference type="ChEBI" id="CHEBI:30616"/>
        <dbReference type="ChEBI" id="CHEBI:33019"/>
        <dbReference type="ChEBI" id="CHEBI:57328"/>
        <dbReference type="ChEBI" id="CHEBI:61723"/>
        <dbReference type="EC" id="2.7.7.3"/>
    </reaction>
</comment>
<keyword evidence="7 9" id="KW-0173">Coenzyme A biosynthesis</keyword>
<comment type="cofactor">
    <cofactor evidence="9">
        <name>Mg(2+)</name>
        <dbReference type="ChEBI" id="CHEBI:18420"/>
    </cofactor>
</comment>
<evidence type="ECO:0000256" key="1">
    <source>
        <dbReference type="ARBA" id="ARBA00022490"/>
    </source>
</evidence>
<dbReference type="GeneID" id="60999130"/>
<feature type="binding site" evidence="9">
    <location>
        <position position="99"/>
    </location>
    <ligand>
        <name>ATP</name>
        <dbReference type="ChEBI" id="CHEBI:30616"/>
    </ligand>
</feature>
<dbReference type="UniPathway" id="UPA00241">
    <property type="reaction ID" value="UER00355"/>
</dbReference>
<feature type="binding site" evidence="9">
    <location>
        <position position="17"/>
    </location>
    <ligand>
        <name>ATP</name>
        <dbReference type="ChEBI" id="CHEBI:30616"/>
    </ligand>
</feature>
<feature type="site" description="Transition state stabilizer" evidence="9">
    <location>
        <position position="17"/>
    </location>
</feature>
<evidence type="ECO:0000256" key="6">
    <source>
        <dbReference type="ARBA" id="ARBA00022842"/>
    </source>
</evidence>
<dbReference type="NCBIfam" id="TIGR00125">
    <property type="entry name" value="cyt_tran_rel"/>
    <property type="match status" value="1"/>
</dbReference>
<feature type="binding site" evidence="9">
    <location>
        <position position="74"/>
    </location>
    <ligand>
        <name>substrate</name>
    </ligand>
</feature>
<dbReference type="GO" id="GO:0015937">
    <property type="term" value="P:coenzyme A biosynthetic process"/>
    <property type="evidence" value="ECO:0007669"/>
    <property type="project" value="UniProtKB-UniRule"/>
</dbReference>
<dbReference type="PRINTS" id="PR01020">
    <property type="entry name" value="LPSBIOSNTHSS"/>
</dbReference>
<dbReference type="CDD" id="cd02163">
    <property type="entry name" value="PPAT"/>
    <property type="match status" value="1"/>
</dbReference>
<reference evidence="12 13" key="1">
    <citation type="submission" date="2017-05" db="EMBL/GenBank/DDBJ databases">
        <title>The Genome Sequence of Enterococcus mundtii 6B1_DIV0119.</title>
        <authorList>
            <consortium name="The Broad Institute Genomics Platform"/>
            <consortium name="The Broad Institute Genomic Center for Infectious Diseases"/>
            <person name="Earl A."/>
            <person name="Manson A."/>
            <person name="Schwartman J."/>
            <person name="Gilmore M."/>
            <person name="Abouelleil A."/>
            <person name="Cao P."/>
            <person name="Chapman S."/>
            <person name="Cusick C."/>
            <person name="Shea T."/>
            <person name="Young S."/>
            <person name="Neafsey D."/>
            <person name="Nusbaum C."/>
            <person name="Birren B."/>
        </authorList>
    </citation>
    <scope>NUCLEOTIDE SEQUENCE [LARGE SCALE GENOMIC DNA]</scope>
    <source>
        <strain evidence="12 13">6B1_DIV0119</strain>
    </source>
</reference>
<evidence type="ECO:0000313" key="12">
    <source>
        <dbReference type="EMBL" id="OTP27088.1"/>
    </source>
</evidence>
<gene>
    <name evidence="9 11" type="primary">coaD</name>
    <name evidence="12" type="ORF">A5802_000823</name>
    <name evidence="11" type="ORF">EMU01_04730</name>
</gene>
<evidence type="ECO:0000256" key="2">
    <source>
        <dbReference type="ARBA" id="ARBA00022679"/>
    </source>
</evidence>
<keyword evidence="4 9" id="KW-0547">Nucleotide-binding</keyword>
<dbReference type="InterPro" id="IPR004821">
    <property type="entry name" value="Cyt_trans-like"/>
</dbReference>
<dbReference type="NCBIfam" id="TIGR01510">
    <property type="entry name" value="coaD_prev_kdtB"/>
    <property type="match status" value="1"/>
</dbReference>
<comment type="subunit">
    <text evidence="9">Homohexamer.</text>
</comment>
<dbReference type="EMBL" id="BJWA01000002">
    <property type="protein sequence ID" value="GEL79329.1"/>
    <property type="molecule type" value="Genomic_DNA"/>
</dbReference>
<evidence type="ECO:0000256" key="5">
    <source>
        <dbReference type="ARBA" id="ARBA00022840"/>
    </source>
</evidence>
<evidence type="ECO:0000256" key="4">
    <source>
        <dbReference type="ARBA" id="ARBA00022741"/>
    </source>
</evidence>
<dbReference type="GO" id="GO:0005737">
    <property type="term" value="C:cytoplasm"/>
    <property type="evidence" value="ECO:0007669"/>
    <property type="project" value="UniProtKB-SubCell"/>
</dbReference>
<evidence type="ECO:0000313" key="11">
    <source>
        <dbReference type="EMBL" id="GEL79329.1"/>
    </source>
</evidence>
<feature type="binding site" evidence="9">
    <location>
        <begin position="89"/>
        <end position="91"/>
    </location>
    <ligand>
        <name>ATP</name>
        <dbReference type="ChEBI" id="CHEBI:30616"/>
    </ligand>
</feature>
<dbReference type="HAMAP" id="MF_00151">
    <property type="entry name" value="PPAT_bact"/>
    <property type="match status" value="1"/>
</dbReference>
<protein>
    <recommendedName>
        <fullName evidence="9">Phosphopantetheine adenylyltransferase</fullName>
        <ecNumber evidence="9">2.7.7.3</ecNumber>
    </recommendedName>
    <alternativeName>
        <fullName evidence="9">Dephospho-CoA pyrophosphorylase</fullName>
    </alternativeName>
    <alternativeName>
        <fullName evidence="9">Pantetheine-phosphate adenylyltransferase</fullName>
        <shortName evidence="9">PPAT</shortName>
    </alternativeName>
</protein>
<dbReference type="Pfam" id="PF01467">
    <property type="entry name" value="CTP_transf_like"/>
    <property type="match status" value="1"/>
</dbReference>